<feature type="domain" description="Response regulatory" evidence="9">
    <location>
        <begin position="1037"/>
        <end position="1152"/>
    </location>
</feature>
<dbReference type="InterPro" id="IPR003594">
    <property type="entry name" value="HATPase_dom"/>
</dbReference>
<dbReference type="InterPro" id="IPR011006">
    <property type="entry name" value="CheY-like_superfamily"/>
</dbReference>
<dbReference type="Pfam" id="PF08447">
    <property type="entry name" value="PAS_3"/>
    <property type="match status" value="1"/>
</dbReference>
<dbReference type="Gene3D" id="1.10.287.130">
    <property type="match status" value="1"/>
</dbReference>
<evidence type="ECO:0000256" key="7">
    <source>
        <dbReference type="SAM" id="MobiDB-lite"/>
    </source>
</evidence>
<feature type="domain" description="PAS" evidence="10">
    <location>
        <begin position="662"/>
        <end position="703"/>
    </location>
</feature>
<dbReference type="Gene3D" id="3.40.50.2300">
    <property type="match status" value="1"/>
</dbReference>
<dbReference type="Proteomes" id="UP000595197">
    <property type="component" value="Chromosome"/>
</dbReference>
<evidence type="ECO:0000256" key="6">
    <source>
        <dbReference type="PROSITE-ProRule" id="PRU00169"/>
    </source>
</evidence>
<dbReference type="PROSITE" id="PS50110">
    <property type="entry name" value="RESPONSE_REGULATORY"/>
    <property type="match status" value="1"/>
</dbReference>
<dbReference type="InterPro" id="IPR001789">
    <property type="entry name" value="Sig_transdc_resp-reg_receiver"/>
</dbReference>
<dbReference type="SUPFAM" id="SSF55785">
    <property type="entry name" value="PYP-like sensor domain (PAS domain)"/>
    <property type="match status" value="2"/>
</dbReference>
<keyword evidence="3 6" id="KW-0597">Phosphoprotein</keyword>
<dbReference type="CDD" id="cd00130">
    <property type="entry name" value="PAS"/>
    <property type="match status" value="1"/>
</dbReference>
<dbReference type="PANTHER" id="PTHR43065">
    <property type="entry name" value="SENSOR HISTIDINE KINASE"/>
    <property type="match status" value="1"/>
</dbReference>
<name>A0ABX7BAB7_9PROT</name>
<gene>
    <name evidence="11" type="ORF">IGS68_04730</name>
</gene>
<keyword evidence="4" id="KW-0808">Transferase</keyword>
<evidence type="ECO:0000256" key="4">
    <source>
        <dbReference type="ARBA" id="ARBA00022679"/>
    </source>
</evidence>
<dbReference type="InterPro" id="IPR003661">
    <property type="entry name" value="HisK_dim/P_dom"/>
</dbReference>
<feature type="region of interest" description="Disordered" evidence="7">
    <location>
        <begin position="1008"/>
        <end position="1031"/>
    </location>
</feature>
<dbReference type="PROSITE" id="PS50112">
    <property type="entry name" value="PAS"/>
    <property type="match status" value="1"/>
</dbReference>
<dbReference type="SUPFAM" id="SSF47384">
    <property type="entry name" value="Homodimeric domain of signal transducing histidine kinase"/>
    <property type="match status" value="1"/>
</dbReference>
<dbReference type="RefSeq" id="WP_201077717.1">
    <property type="nucleotide sequence ID" value="NZ_CP067420.1"/>
</dbReference>
<evidence type="ECO:0000259" key="8">
    <source>
        <dbReference type="PROSITE" id="PS50109"/>
    </source>
</evidence>
<reference evidence="11" key="1">
    <citation type="submission" date="2021-02" db="EMBL/GenBank/DDBJ databases">
        <title>Skermanella TT6 skin isolate.</title>
        <authorList>
            <person name="Lee K."/>
            <person name="Ganzorig M."/>
        </authorList>
    </citation>
    <scope>NUCLEOTIDE SEQUENCE</scope>
    <source>
        <strain evidence="11">TT6</strain>
    </source>
</reference>
<evidence type="ECO:0000259" key="9">
    <source>
        <dbReference type="PROSITE" id="PS50110"/>
    </source>
</evidence>
<proteinExistence type="predicted"/>
<dbReference type="Gene3D" id="3.30.450.40">
    <property type="match status" value="2"/>
</dbReference>
<dbReference type="SMART" id="SM00448">
    <property type="entry name" value="REC"/>
    <property type="match status" value="1"/>
</dbReference>
<keyword evidence="5" id="KW-0418">Kinase</keyword>
<sequence>MSGAAVGEPPRFLSGGGEMGARLRAHDWTSSPLGLPRDWPAALSTAVGIMLSSRHPMYVAWGPDLLFFHNDSYIPLLGAKHPAEPGQPFSRLWAEIWDDLRLLTERALAGEAIWFEDFHLSMTRNGVLEDAWFTFSFSPLRDEAGEVAGFLCACMETTGEVMTKRRLTLQLDLAERLRTLDTSGDIAAVVAEMLGRHFKASRAGYAEIGRDGPAFTVESDWTDGRMPSLAGRSFPLDVLGDEVVDHLRAGRTLRIDDLAADPRTAEAVSAGIAIRAMLAVPLVKGGRLAAILYLHEPAPRPWTEADAELAVGVVERTWEAIGRARAVGALNRQRAEESGRLRRLFEQAPSFMAVLREPGHVYELANASYRRLVGDREIIGKPIRQAIPELEEQGIVRLLDQVYASGEPYVGRALRLLFQRDPDGRKAGSRGKEHFVDFVLQPITRGDGTVAGIFIDGNDVTDLVRARERAACLVELGDRLRDLRDTAAIAQTAAEILGTALGVSRAGYGRIDASGLKVRIERAWADGHVASIAGTHDFSLYGNFIDDLHRGELLAIPDVAADPRTAGHAEALRAIDVSAMVNVPLMEEGRLSAVLYIHDRTPRAWTGEELALIREVADRTWSAAERARSEASLRLLNRTLEQQVAERTRDRDRMWRLSTDVMLVAGFDGRIVAVNPAWTTLLGWTEAELLSLSFLDLVHPDDRAATEGEAGRLARGLVTLRFENRYRHKDGSYRLISWTAVPDEARIHAVGRDMTAEREALDALRSTEEALRQSQKMEAVGQLTGGVAHDFNNLLQVILGNLDMLQDRLSDREDLRGPVRFAMQAGDRAATLTQRLLAFARRQPLAPVSLDLNALVGDMRELIRRSVGEAIRVETVAAGGLWRTWADANQVENALLNLVINARDAMPTGGRLVVETANANLDGSYIAAEFGLEPGEYVCLSVTDTGTGMPRDVAARAFEPFFTTKAIGQGTGLGLSQLYGFARQSGGHAAIYSEEGRGTTVKLYLPRHRGAAQSEAPSEATAAPVPPEPKRARDGETILVLEDEGLVRMLLVQSLERQGYRVVEAHEPQAALAVLEADGKIDLLATDVGLPGMNGRQVAEIARLRRPDLPVLFLTGYAHDAALDESILGPRTQVLGKPFNARTLLAKIRAMLESAG</sequence>
<comment type="catalytic activity">
    <reaction evidence="1">
        <text>ATP + protein L-histidine = ADP + protein N-phospho-L-histidine.</text>
        <dbReference type="EC" id="2.7.13.3"/>
    </reaction>
</comment>
<dbReference type="Pfam" id="PF00512">
    <property type="entry name" value="HisKA"/>
    <property type="match status" value="1"/>
</dbReference>
<dbReference type="InterPro" id="IPR036890">
    <property type="entry name" value="HATPase_C_sf"/>
</dbReference>
<evidence type="ECO:0000256" key="5">
    <source>
        <dbReference type="ARBA" id="ARBA00022777"/>
    </source>
</evidence>
<dbReference type="CDD" id="cd00082">
    <property type="entry name" value="HisKA"/>
    <property type="match status" value="1"/>
</dbReference>
<dbReference type="Pfam" id="PF01590">
    <property type="entry name" value="GAF"/>
    <property type="match status" value="2"/>
</dbReference>
<evidence type="ECO:0000256" key="1">
    <source>
        <dbReference type="ARBA" id="ARBA00000085"/>
    </source>
</evidence>
<dbReference type="PROSITE" id="PS50109">
    <property type="entry name" value="HIS_KIN"/>
    <property type="match status" value="1"/>
</dbReference>
<dbReference type="SMART" id="SM00388">
    <property type="entry name" value="HisKA"/>
    <property type="match status" value="1"/>
</dbReference>
<organism evidence="11 12">
    <name type="scientific">Skermanella cutis</name>
    <dbReference type="NCBI Taxonomy" id="2775420"/>
    <lineage>
        <taxon>Bacteria</taxon>
        <taxon>Pseudomonadati</taxon>
        <taxon>Pseudomonadota</taxon>
        <taxon>Alphaproteobacteria</taxon>
        <taxon>Rhodospirillales</taxon>
        <taxon>Azospirillaceae</taxon>
        <taxon>Skermanella</taxon>
    </lineage>
</organism>
<dbReference type="InterPro" id="IPR035965">
    <property type="entry name" value="PAS-like_dom_sf"/>
</dbReference>
<dbReference type="Gene3D" id="3.30.565.10">
    <property type="entry name" value="Histidine kinase-like ATPase, C-terminal domain"/>
    <property type="match status" value="1"/>
</dbReference>
<dbReference type="Pfam" id="PF08448">
    <property type="entry name" value="PAS_4"/>
    <property type="match status" value="1"/>
</dbReference>
<dbReference type="SUPFAM" id="SSF55874">
    <property type="entry name" value="ATPase domain of HSP90 chaperone/DNA topoisomerase II/histidine kinase"/>
    <property type="match status" value="1"/>
</dbReference>
<feature type="domain" description="Histidine kinase" evidence="8">
    <location>
        <begin position="786"/>
        <end position="1009"/>
    </location>
</feature>
<dbReference type="Gene3D" id="3.30.450.20">
    <property type="entry name" value="PAS domain"/>
    <property type="match status" value="3"/>
</dbReference>
<dbReference type="SMART" id="SM00091">
    <property type="entry name" value="PAS"/>
    <property type="match status" value="2"/>
</dbReference>
<dbReference type="InterPro" id="IPR003018">
    <property type="entry name" value="GAF"/>
</dbReference>
<dbReference type="InterPro" id="IPR029016">
    <property type="entry name" value="GAF-like_dom_sf"/>
</dbReference>
<evidence type="ECO:0000313" key="11">
    <source>
        <dbReference type="EMBL" id="QQP90555.1"/>
    </source>
</evidence>
<dbReference type="NCBIfam" id="TIGR00229">
    <property type="entry name" value="sensory_box"/>
    <property type="match status" value="2"/>
</dbReference>
<dbReference type="SMART" id="SM00387">
    <property type="entry name" value="HATPase_c"/>
    <property type="match status" value="1"/>
</dbReference>
<dbReference type="InterPro" id="IPR005467">
    <property type="entry name" value="His_kinase_dom"/>
</dbReference>
<dbReference type="SUPFAM" id="SSF52172">
    <property type="entry name" value="CheY-like"/>
    <property type="match status" value="1"/>
</dbReference>
<accession>A0ABX7BAB7</accession>
<dbReference type="InterPro" id="IPR004358">
    <property type="entry name" value="Sig_transdc_His_kin-like_C"/>
</dbReference>
<dbReference type="Pfam" id="PF02518">
    <property type="entry name" value="HATPase_c"/>
    <property type="match status" value="1"/>
</dbReference>
<dbReference type="EMBL" id="CP067420">
    <property type="protein sequence ID" value="QQP90555.1"/>
    <property type="molecule type" value="Genomic_DNA"/>
</dbReference>
<keyword evidence="12" id="KW-1185">Reference proteome</keyword>
<dbReference type="InterPro" id="IPR000014">
    <property type="entry name" value="PAS"/>
</dbReference>
<evidence type="ECO:0000256" key="3">
    <source>
        <dbReference type="ARBA" id="ARBA00022553"/>
    </source>
</evidence>
<dbReference type="InterPro" id="IPR013655">
    <property type="entry name" value="PAS_fold_3"/>
</dbReference>
<dbReference type="PRINTS" id="PR00344">
    <property type="entry name" value="BCTRLSENSOR"/>
</dbReference>
<feature type="modified residue" description="4-aspartylphosphate" evidence="6">
    <location>
        <position position="1087"/>
    </location>
</feature>
<dbReference type="PANTHER" id="PTHR43065:SF42">
    <property type="entry name" value="TWO-COMPONENT SENSOR PPRA"/>
    <property type="match status" value="1"/>
</dbReference>
<dbReference type="InterPro" id="IPR036097">
    <property type="entry name" value="HisK_dim/P_sf"/>
</dbReference>
<dbReference type="SUPFAM" id="SSF55781">
    <property type="entry name" value="GAF domain-like"/>
    <property type="match status" value="2"/>
</dbReference>
<dbReference type="InterPro" id="IPR013656">
    <property type="entry name" value="PAS_4"/>
</dbReference>
<protein>
    <recommendedName>
        <fullName evidence="2">histidine kinase</fullName>
        <ecNumber evidence="2">2.7.13.3</ecNumber>
    </recommendedName>
</protein>
<dbReference type="Pfam" id="PF00072">
    <property type="entry name" value="Response_reg"/>
    <property type="match status" value="1"/>
</dbReference>
<evidence type="ECO:0000259" key="10">
    <source>
        <dbReference type="PROSITE" id="PS50112"/>
    </source>
</evidence>
<evidence type="ECO:0000313" key="12">
    <source>
        <dbReference type="Proteomes" id="UP000595197"/>
    </source>
</evidence>
<dbReference type="SMART" id="SM00065">
    <property type="entry name" value="GAF"/>
    <property type="match status" value="2"/>
</dbReference>
<evidence type="ECO:0000256" key="2">
    <source>
        <dbReference type="ARBA" id="ARBA00012438"/>
    </source>
</evidence>
<dbReference type="EC" id="2.7.13.3" evidence="2"/>